<evidence type="ECO:0000313" key="1">
    <source>
        <dbReference type="EMBL" id="PKR55476.1"/>
    </source>
</evidence>
<organism evidence="1 2">
    <name type="scientific">Thalassospira marina</name>
    <dbReference type="NCBI Taxonomy" id="2048283"/>
    <lineage>
        <taxon>Bacteria</taxon>
        <taxon>Pseudomonadati</taxon>
        <taxon>Pseudomonadota</taxon>
        <taxon>Alphaproteobacteria</taxon>
        <taxon>Rhodospirillales</taxon>
        <taxon>Thalassospiraceae</taxon>
        <taxon>Thalassospira</taxon>
    </lineage>
</organism>
<comment type="caution">
    <text evidence="1">The sequence shown here is derived from an EMBL/GenBank/DDBJ whole genome shotgun (WGS) entry which is preliminary data.</text>
</comment>
<dbReference type="AlphaFoldDB" id="A0A2N3KYC9"/>
<accession>A0A2N3KYC9</accession>
<evidence type="ECO:0000313" key="2">
    <source>
        <dbReference type="Proteomes" id="UP000233597"/>
    </source>
</evidence>
<name>A0A2N3KYC9_9PROT</name>
<dbReference type="RefSeq" id="WP_101264525.1">
    <property type="nucleotide sequence ID" value="NZ_NWTK01000002.1"/>
</dbReference>
<protein>
    <submittedName>
        <fullName evidence="1">Uncharacterized protein</fullName>
    </submittedName>
</protein>
<dbReference type="EMBL" id="NWTK01000002">
    <property type="protein sequence ID" value="PKR55476.1"/>
    <property type="molecule type" value="Genomic_DNA"/>
</dbReference>
<proteinExistence type="predicted"/>
<sequence length="111" mass="12417">MTFVLRENHTFKRRIDVKVPTDTGFKAESFTATFAAIDSDEAKELYEAADDNKDRVLLGRVFIGCEGIKDEDGNDVADTASLREMLAKIPYVALPLITEFWKGLSGQKTKN</sequence>
<dbReference type="Proteomes" id="UP000233597">
    <property type="component" value="Unassembled WGS sequence"/>
</dbReference>
<reference evidence="1 2" key="1">
    <citation type="submission" date="2017-09" db="EMBL/GenBank/DDBJ databases">
        <title>Biodiversity and function of Thalassospira species in the particle-attached aromatic-hydrocarbon-degrading consortia from the surface seawater of the South China Sea.</title>
        <authorList>
            <person name="Dong C."/>
            <person name="Liu R."/>
            <person name="Shao Z."/>
        </authorList>
    </citation>
    <scope>NUCLEOTIDE SEQUENCE [LARGE SCALE GENOMIC DNA]</scope>
    <source>
        <strain evidence="1 2">CSC1P2</strain>
    </source>
</reference>
<gene>
    <name evidence="1" type="ORF">COO20_04720</name>
</gene>
<dbReference type="OrthoDB" id="7743875at2"/>